<feature type="transmembrane region" description="Helical" evidence="1">
    <location>
        <begin position="41"/>
        <end position="62"/>
    </location>
</feature>
<evidence type="ECO:0000256" key="1">
    <source>
        <dbReference type="SAM" id="Phobius"/>
    </source>
</evidence>
<keyword evidence="1" id="KW-1133">Transmembrane helix</keyword>
<dbReference type="AlphaFoldDB" id="A0A401RRI4"/>
<keyword evidence="1" id="KW-0472">Membrane</keyword>
<accession>A0A401RRI4</accession>
<keyword evidence="3" id="KW-1185">Reference proteome</keyword>
<gene>
    <name evidence="2" type="ORF">chiPu_0019312</name>
</gene>
<keyword evidence="1" id="KW-0812">Transmembrane</keyword>
<proteinExistence type="predicted"/>
<evidence type="ECO:0000313" key="3">
    <source>
        <dbReference type="Proteomes" id="UP000287033"/>
    </source>
</evidence>
<reference evidence="2 3" key="1">
    <citation type="journal article" date="2018" name="Nat. Ecol. Evol.">
        <title>Shark genomes provide insights into elasmobranch evolution and the origin of vertebrates.</title>
        <authorList>
            <person name="Hara Y"/>
            <person name="Yamaguchi K"/>
            <person name="Onimaru K"/>
            <person name="Kadota M"/>
            <person name="Koyanagi M"/>
            <person name="Keeley SD"/>
            <person name="Tatsumi K"/>
            <person name="Tanaka K"/>
            <person name="Motone F"/>
            <person name="Kageyama Y"/>
            <person name="Nozu R"/>
            <person name="Adachi N"/>
            <person name="Nishimura O"/>
            <person name="Nakagawa R"/>
            <person name="Tanegashima C"/>
            <person name="Kiyatake I"/>
            <person name="Matsumoto R"/>
            <person name="Murakumo K"/>
            <person name="Nishida K"/>
            <person name="Terakita A"/>
            <person name="Kuratani S"/>
            <person name="Sato K"/>
            <person name="Hyodo S Kuraku.S."/>
        </authorList>
    </citation>
    <scope>NUCLEOTIDE SEQUENCE [LARGE SCALE GENOMIC DNA]</scope>
</reference>
<dbReference type="OrthoDB" id="8955919at2759"/>
<organism evidence="2 3">
    <name type="scientific">Chiloscyllium punctatum</name>
    <name type="common">Brownbanded bambooshark</name>
    <name type="synonym">Hemiscyllium punctatum</name>
    <dbReference type="NCBI Taxonomy" id="137246"/>
    <lineage>
        <taxon>Eukaryota</taxon>
        <taxon>Metazoa</taxon>
        <taxon>Chordata</taxon>
        <taxon>Craniata</taxon>
        <taxon>Vertebrata</taxon>
        <taxon>Chondrichthyes</taxon>
        <taxon>Elasmobranchii</taxon>
        <taxon>Galeomorphii</taxon>
        <taxon>Galeoidea</taxon>
        <taxon>Orectolobiformes</taxon>
        <taxon>Hemiscylliidae</taxon>
        <taxon>Chiloscyllium</taxon>
    </lineage>
</organism>
<protein>
    <submittedName>
        <fullName evidence="2">Uncharacterized protein</fullName>
    </submittedName>
</protein>
<dbReference type="PANTHER" id="PTHR38325">
    <property type="entry name" value="MCG55969"/>
    <property type="match status" value="1"/>
</dbReference>
<dbReference type="PANTHER" id="PTHR38325:SF1">
    <property type="entry name" value="GENE, 17455-RELATED"/>
    <property type="match status" value="1"/>
</dbReference>
<dbReference type="OMA" id="HECMPYH"/>
<dbReference type="InterPro" id="IPR039954">
    <property type="entry name" value="DUF5527"/>
</dbReference>
<dbReference type="Proteomes" id="UP000287033">
    <property type="component" value="Unassembled WGS sequence"/>
</dbReference>
<dbReference type="EMBL" id="BEZZ01001926">
    <property type="protein sequence ID" value="GCC20745.1"/>
    <property type="molecule type" value="Genomic_DNA"/>
</dbReference>
<name>A0A401RRI4_CHIPU</name>
<evidence type="ECO:0000313" key="2">
    <source>
        <dbReference type="EMBL" id="GCC20745.1"/>
    </source>
</evidence>
<sequence>MNSETENRTTVTQNILEFLLTTQETFQRTDPSVEKADPLPIIIALICIFLLLATCVSFVALCNPAGLDASRYGPYECMPYHVEDSSEPRLKLWKRLGSLRCSINSFRWNRPFPHPPQTFASRCRMDQNDSDLTESTKM</sequence>
<comment type="caution">
    <text evidence="2">The sequence shown here is derived from an EMBL/GenBank/DDBJ whole genome shotgun (WGS) entry which is preliminary data.</text>
</comment>
<dbReference type="Pfam" id="PF17665">
    <property type="entry name" value="DUF5527"/>
    <property type="match status" value="1"/>
</dbReference>